<dbReference type="PROSITE" id="PS50975">
    <property type="entry name" value="ATP_GRASP"/>
    <property type="match status" value="1"/>
</dbReference>
<evidence type="ECO:0000256" key="4">
    <source>
        <dbReference type="ARBA" id="ARBA00022741"/>
    </source>
</evidence>
<organism evidence="13 14">
    <name type="scientific">Galdieria yellowstonensis</name>
    <dbReference type="NCBI Taxonomy" id="3028027"/>
    <lineage>
        <taxon>Eukaryota</taxon>
        <taxon>Rhodophyta</taxon>
        <taxon>Bangiophyceae</taxon>
        <taxon>Galdieriales</taxon>
        <taxon>Galdieriaceae</taxon>
        <taxon>Galdieria</taxon>
    </lineage>
</organism>
<proteinExistence type="predicted"/>
<dbReference type="Pfam" id="PF00289">
    <property type="entry name" value="Biotin_carb_N"/>
    <property type="match status" value="1"/>
</dbReference>
<dbReference type="PROSITE" id="PS50968">
    <property type="entry name" value="BIOTINYL_LIPOYL"/>
    <property type="match status" value="1"/>
</dbReference>
<evidence type="ECO:0000313" key="14">
    <source>
        <dbReference type="Proteomes" id="UP001300502"/>
    </source>
</evidence>
<dbReference type="InterPro" id="IPR011761">
    <property type="entry name" value="ATP-grasp"/>
</dbReference>
<dbReference type="InterPro" id="IPR011764">
    <property type="entry name" value="Biotin_carboxylation_dom"/>
</dbReference>
<evidence type="ECO:0008006" key="15">
    <source>
        <dbReference type="Google" id="ProtNLM"/>
    </source>
</evidence>
<protein>
    <recommendedName>
        <fullName evidence="15">Propionyl-CoA carboxylase</fullName>
    </recommendedName>
</protein>
<dbReference type="CDD" id="cd06850">
    <property type="entry name" value="biotinyl_domain"/>
    <property type="match status" value="1"/>
</dbReference>
<evidence type="ECO:0000256" key="3">
    <source>
        <dbReference type="ARBA" id="ARBA00022598"/>
    </source>
</evidence>
<reference evidence="13 14" key="1">
    <citation type="submission" date="2022-07" db="EMBL/GenBank/DDBJ databases">
        <title>Genome-wide signatures of adaptation to extreme environments.</title>
        <authorList>
            <person name="Cho C.H."/>
            <person name="Yoon H.S."/>
        </authorList>
    </citation>
    <scope>NUCLEOTIDE SEQUENCE [LARGE SCALE GENOMIC DNA]</scope>
    <source>
        <strain evidence="13 14">108.79 E11</strain>
    </source>
</reference>
<keyword evidence="5 9" id="KW-0067">ATP-binding</keyword>
<keyword evidence="3" id="KW-0436">Ligase</keyword>
<dbReference type="FunFam" id="3.30.470.20:FF:000028">
    <property type="entry name" value="Methylcrotonoyl-CoA carboxylase subunit alpha, mitochondrial"/>
    <property type="match status" value="1"/>
</dbReference>
<accession>A0AAV9IF55</accession>
<keyword evidence="7" id="KW-0496">Mitochondrion</keyword>
<dbReference type="GO" id="GO:0005759">
    <property type="term" value="C:mitochondrial matrix"/>
    <property type="evidence" value="ECO:0007669"/>
    <property type="project" value="UniProtKB-SubCell"/>
</dbReference>
<keyword evidence="8" id="KW-0092">Biotin</keyword>
<keyword evidence="6" id="KW-0809">Transit peptide</keyword>
<evidence type="ECO:0000256" key="9">
    <source>
        <dbReference type="PROSITE-ProRule" id="PRU00409"/>
    </source>
</evidence>
<dbReference type="InterPro" id="IPR011054">
    <property type="entry name" value="Rudment_hybrid_motif"/>
</dbReference>
<evidence type="ECO:0000259" key="10">
    <source>
        <dbReference type="PROSITE" id="PS50968"/>
    </source>
</evidence>
<feature type="domain" description="ATP-grasp" evidence="11">
    <location>
        <begin position="179"/>
        <end position="377"/>
    </location>
</feature>
<dbReference type="SUPFAM" id="SSF51246">
    <property type="entry name" value="Rudiment single hybrid motif"/>
    <property type="match status" value="1"/>
</dbReference>
<dbReference type="InterPro" id="IPR005482">
    <property type="entry name" value="Biotin_COase_C"/>
</dbReference>
<dbReference type="Pfam" id="PF00364">
    <property type="entry name" value="Biotin_lipoyl"/>
    <property type="match status" value="1"/>
</dbReference>
<gene>
    <name evidence="13" type="ORF">GAYE_SCF19G4006</name>
</gene>
<dbReference type="PROSITE" id="PS00866">
    <property type="entry name" value="CPSASE_1"/>
    <property type="match status" value="1"/>
</dbReference>
<dbReference type="Proteomes" id="UP001300502">
    <property type="component" value="Unassembled WGS sequence"/>
</dbReference>
<dbReference type="Pfam" id="PF02786">
    <property type="entry name" value="CPSase_L_D2"/>
    <property type="match status" value="1"/>
</dbReference>
<dbReference type="SUPFAM" id="SSF51230">
    <property type="entry name" value="Single hybrid motif"/>
    <property type="match status" value="1"/>
</dbReference>
<dbReference type="GO" id="GO:0004658">
    <property type="term" value="F:propionyl-CoA carboxylase activity"/>
    <property type="evidence" value="ECO:0007669"/>
    <property type="project" value="TreeGrafter"/>
</dbReference>
<feature type="domain" description="Lipoyl-binding" evidence="10">
    <location>
        <begin position="680"/>
        <end position="757"/>
    </location>
</feature>
<comment type="cofactor">
    <cofactor evidence="1">
        <name>biotin</name>
        <dbReference type="ChEBI" id="CHEBI:57586"/>
    </cofactor>
</comment>
<dbReference type="EMBL" id="JANCYU010000036">
    <property type="protein sequence ID" value="KAK4526095.1"/>
    <property type="molecule type" value="Genomic_DNA"/>
</dbReference>
<comment type="subcellular location">
    <subcellularLocation>
        <location evidence="2">Mitochondrion matrix</location>
    </subcellularLocation>
</comment>
<dbReference type="InterPro" id="IPR050856">
    <property type="entry name" value="Biotin_carboxylase_complex"/>
</dbReference>
<evidence type="ECO:0000256" key="2">
    <source>
        <dbReference type="ARBA" id="ARBA00004305"/>
    </source>
</evidence>
<evidence type="ECO:0000256" key="7">
    <source>
        <dbReference type="ARBA" id="ARBA00023128"/>
    </source>
</evidence>
<dbReference type="GO" id="GO:0046872">
    <property type="term" value="F:metal ion binding"/>
    <property type="evidence" value="ECO:0007669"/>
    <property type="project" value="InterPro"/>
</dbReference>
<dbReference type="Gene3D" id="2.40.50.100">
    <property type="match status" value="1"/>
</dbReference>
<feature type="domain" description="Biotin carboxylation" evidence="12">
    <location>
        <begin position="60"/>
        <end position="532"/>
    </location>
</feature>
<dbReference type="InterPro" id="IPR005479">
    <property type="entry name" value="CPAse_ATP-bd"/>
</dbReference>
<dbReference type="SUPFAM" id="SSF56059">
    <property type="entry name" value="Glutathione synthetase ATP-binding domain-like"/>
    <property type="match status" value="1"/>
</dbReference>
<evidence type="ECO:0000256" key="1">
    <source>
        <dbReference type="ARBA" id="ARBA00001953"/>
    </source>
</evidence>
<dbReference type="FunFam" id="2.40.50.100:FF:000003">
    <property type="entry name" value="Acetyl-CoA carboxylase biotin carboxyl carrier protein"/>
    <property type="match status" value="1"/>
</dbReference>
<dbReference type="InterPro" id="IPR011053">
    <property type="entry name" value="Single_hybrid_motif"/>
</dbReference>
<dbReference type="GO" id="GO:0005524">
    <property type="term" value="F:ATP binding"/>
    <property type="evidence" value="ECO:0007669"/>
    <property type="project" value="UniProtKB-UniRule"/>
</dbReference>
<dbReference type="PANTHER" id="PTHR18866">
    <property type="entry name" value="CARBOXYLASE:PYRUVATE/ACETYL-COA/PROPIONYL-COA CARBOXYLASE"/>
    <property type="match status" value="1"/>
</dbReference>
<dbReference type="PROSITE" id="PS00867">
    <property type="entry name" value="CPSASE_2"/>
    <property type="match status" value="1"/>
</dbReference>
<evidence type="ECO:0000313" key="13">
    <source>
        <dbReference type="EMBL" id="KAK4526095.1"/>
    </source>
</evidence>
<evidence type="ECO:0000256" key="6">
    <source>
        <dbReference type="ARBA" id="ARBA00022946"/>
    </source>
</evidence>
<dbReference type="FunFam" id="3.40.50.20:FF:000010">
    <property type="entry name" value="Propionyl-CoA carboxylase subunit alpha"/>
    <property type="match status" value="1"/>
</dbReference>
<dbReference type="InterPro" id="IPR001882">
    <property type="entry name" value="Biotin_BS"/>
</dbReference>
<dbReference type="Pfam" id="PF02785">
    <property type="entry name" value="Biotin_carb_C"/>
    <property type="match status" value="1"/>
</dbReference>
<evidence type="ECO:0000259" key="12">
    <source>
        <dbReference type="PROSITE" id="PS50979"/>
    </source>
</evidence>
<keyword evidence="4 9" id="KW-0547">Nucleotide-binding</keyword>
<dbReference type="FunFam" id="3.30.1490.20:FF:000003">
    <property type="entry name" value="acetyl-CoA carboxylase isoform X1"/>
    <property type="match status" value="1"/>
</dbReference>
<dbReference type="InterPro" id="IPR000089">
    <property type="entry name" value="Biotin_lipoyl"/>
</dbReference>
<evidence type="ECO:0000256" key="5">
    <source>
        <dbReference type="ARBA" id="ARBA00022840"/>
    </source>
</evidence>
<comment type="caution">
    <text evidence="13">The sequence shown here is derived from an EMBL/GenBank/DDBJ whole genome shotgun (WGS) entry which is preliminary data.</text>
</comment>
<dbReference type="SUPFAM" id="SSF52440">
    <property type="entry name" value="PreATP-grasp domain"/>
    <property type="match status" value="1"/>
</dbReference>
<dbReference type="InterPro" id="IPR016185">
    <property type="entry name" value="PreATP-grasp_dom_sf"/>
</dbReference>
<evidence type="ECO:0000259" key="11">
    <source>
        <dbReference type="PROSITE" id="PS50975"/>
    </source>
</evidence>
<dbReference type="SMART" id="SM00878">
    <property type="entry name" value="Biotin_carb_C"/>
    <property type="match status" value="1"/>
</dbReference>
<dbReference type="Gene3D" id="3.30.470.20">
    <property type="entry name" value="ATP-grasp fold, B domain"/>
    <property type="match status" value="1"/>
</dbReference>
<sequence>MIASEHIRQVTSAHIWNASHLRYVFGNRFSKDKARKASNLIDSLLKHFTSKSSSHVPKRNISKVLVANRGEIAIRIMRAAKQLGFKTVAVFSTADTNALHTRYADEAYCIGPPSSTQSYLNISSIIKAAKETGADAVHPGYGFLSEHVDFAEALEKEGIKFVGPNTKAIRAMGDKIESKRIAQRAGVYIIDGYIGEIGSDKQAIEVAKEIGFPVMVKASAGGGGKGMRVASNEKELIEAFRICKSEAESSFGDSRLLIEKYILKPRHIEIQILADEHGNVVYLPERECSVQRRNQKVIEEAPSPLLDPATRKKMGEQAAALAREVGYTSAGTVEYLVSGLDKSFHFLEMNTRLQVEHPITEAITGIDLAQSMFRIAAGEKLHIKQEDISIVGSAIECRIYAENPYSNFLPSVGNIRCYKEPTLEHLKPLSHELGARLTSLQHLNFNPYGVRVDAGVEEGLDIPIFYDPLISKLVTFGENRKDALHRMANALDEYVIDGDRLIHNVPFCRAVISNPKFVSGDITTNLIKEEWPDGFHGVALSKDQNFQAIIATASLYFRDTGYTSTVVKVSNRQEQQFLVRKVDNNIFGIQSIPLDWDGIAPESSSEEYVSSSYFKTTILGGGRVELINIETNKNLGVIQVKRLGSSRLDLVAPYTVSCFGAKFEVYLRPGYVAVLEKFMKRRDAVSQHKILKAPMPGTVRSINVKEKDTVSEGQEVAVLEAMKMQNVLRAPASGIVKRVHCAQGEIISLDQPLVEIE</sequence>
<dbReference type="PROSITE" id="PS00188">
    <property type="entry name" value="BIOTIN"/>
    <property type="match status" value="1"/>
</dbReference>
<dbReference type="AlphaFoldDB" id="A0AAV9IF55"/>
<dbReference type="InterPro" id="IPR005481">
    <property type="entry name" value="BC-like_N"/>
</dbReference>
<dbReference type="PANTHER" id="PTHR18866:SF33">
    <property type="entry name" value="METHYLCROTONOYL-COA CARBOXYLASE SUBUNIT ALPHA, MITOCHONDRIAL-RELATED"/>
    <property type="match status" value="1"/>
</dbReference>
<dbReference type="PROSITE" id="PS50979">
    <property type="entry name" value="BC"/>
    <property type="match status" value="1"/>
</dbReference>
<name>A0AAV9IF55_9RHOD</name>
<evidence type="ECO:0000256" key="8">
    <source>
        <dbReference type="ARBA" id="ARBA00023267"/>
    </source>
</evidence>
<keyword evidence="14" id="KW-1185">Reference proteome</keyword>